<keyword evidence="1" id="KW-1185">Reference proteome</keyword>
<sequence>MNYTKVEQDTEKWDTARTIIDNLSCHENGLKSFSHPGVEQLMVMDTSPKNPPKYYRILQQGANGHRVHVKPIKEFHHLIQRRYRSDPGVDELMKIRLARTWSHLHTVYDNQIVDCGELYRYLSCCRYISRLIMEKINFFRSFHFTLFTSWFSVREEQFIMECKVVVGTVSMLEAEEVLFIVSRKQCADNNSSHNVNHSDLHVGTKWGFMLIN</sequence>
<dbReference type="Proteomes" id="UP000887565">
    <property type="component" value="Unplaced"/>
</dbReference>
<proteinExistence type="predicted"/>
<evidence type="ECO:0000313" key="1">
    <source>
        <dbReference type="Proteomes" id="UP000887565"/>
    </source>
</evidence>
<dbReference type="WBParaSite" id="nRc.2.0.1.t31200-RA">
    <property type="protein sequence ID" value="nRc.2.0.1.t31200-RA"/>
    <property type="gene ID" value="nRc.2.0.1.g31200"/>
</dbReference>
<evidence type="ECO:0000313" key="2">
    <source>
        <dbReference type="WBParaSite" id="nRc.2.0.1.t31200-RA"/>
    </source>
</evidence>
<accession>A0A915JYY7</accession>
<reference evidence="2" key="1">
    <citation type="submission" date="2022-11" db="UniProtKB">
        <authorList>
            <consortium name="WormBaseParasite"/>
        </authorList>
    </citation>
    <scope>IDENTIFICATION</scope>
</reference>
<organism evidence="1 2">
    <name type="scientific">Romanomermis culicivorax</name>
    <name type="common">Nematode worm</name>
    <dbReference type="NCBI Taxonomy" id="13658"/>
    <lineage>
        <taxon>Eukaryota</taxon>
        <taxon>Metazoa</taxon>
        <taxon>Ecdysozoa</taxon>
        <taxon>Nematoda</taxon>
        <taxon>Enoplea</taxon>
        <taxon>Dorylaimia</taxon>
        <taxon>Mermithida</taxon>
        <taxon>Mermithoidea</taxon>
        <taxon>Mermithidae</taxon>
        <taxon>Romanomermis</taxon>
    </lineage>
</organism>
<protein>
    <submittedName>
        <fullName evidence="2">Uncharacterized protein</fullName>
    </submittedName>
</protein>
<name>A0A915JYY7_ROMCU</name>
<dbReference type="AlphaFoldDB" id="A0A915JYY7"/>